<protein>
    <recommendedName>
        <fullName evidence="6">DUF3106 domain-containing protein</fullName>
    </recommendedName>
</protein>
<name>A0A3S0JZ93_9GAMM</name>
<evidence type="ECO:0000256" key="2">
    <source>
        <dbReference type="SAM" id="MobiDB-lite"/>
    </source>
</evidence>
<dbReference type="Proteomes" id="UP000267400">
    <property type="component" value="Unassembled WGS sequence"/>
</dbReference>
<feature type="compositionally biased region" description="Basic and acidic residues" evidence="2">
    <location>
        <begin position="45"/>
        <end position="57"/>
    </location>
</feature>
<reference evidence="4 5" key="1">
    <citation type="submission" date="2018-12" db="EMBL/GenBank/DDBJ databases">
        <authorList>
            <person name="Yu L."/>
        </authorList>
    </citation>
    <scope>NUCLEOTIDE SEQUENCE [LARGE SCALE GENOMIC DNA]</scope>
    <source>
        <strain evidence="4 5">11S</strain>
    </source>
</reference>
<accession>A0A3S0JZ93</accession>
<feature type="chain" id="PRO_5018600915" description="DUF3106 domain-containing protein" evidence="3">
    <location>
        <begin position="30"/>
        <end position="217"/>
    </location>
</feature>
<dbReference type="AlphaFoldDB" id="A0A3S0JZ93"/>
<dbReference type="RefSeq" id="WP_126480104.1">
    <property type="nucleotide sequence ID" value="NZ_RXNS01000001.1"/>
</dbReference>
<feature type="coiled-coil region" evidence="1">
    <location>
        <begin position="62"/>
        <end position="156"/>
    </location>
</feature>
<evidence type="ECO:0000256" key="3">
    <source>
        <dbReference type="SAM" id="SignalP"/>
    </source>
</evidence>
<keyword evidence="3" id="KW-0732">Signal</keyword>
<evidence type="ECO:0000256" key="1">
    <source>
        <dbReference type="SAM" id="Coils"/>
    </source>
</evidence>
<proteinExistence type="predicted"/>
<dbReference type="EMBL" id="RXNS01000001">
    <property type="protein sequence ID" value="RTR07069.1"/>
    <property type="molecule type" value="Genomic_DNA"/>
</dbReference>
<keyword evidence="5" id="KW-1185">Reference proteome</keyword>
<feature type="region of interest" description="Disordered" evidence="2">
    <location>
        <begin position="29"/>
        <end position="57"/>
    </location>
</feature>
<feature type="signal peptide" evidence="3">
    <location>
        <begin position="1"/>
        <end position="29"/>
    </location>
</feature>
<sequence>MKTMRLTRTLFAPALLAAAIAPLALSASAAPGEGEPHGRGGSSHAEQREALFERAGLDAETRDALAEARAEHRQALQALKAEHRERLEEILDADQRAALEQAKREMRREWRAEQRQARAARLEALFDEWQLDETTHETLREQRAAFHAEAQALRDQPFDSREDRRSAWRELRAEYRETLAEQLDEEQLRRLREAMRPAHKGSDAHHGGDRPSPPDAG</sequence>
<feature type="compositionally biased region" description="Basic and acidic residues" evidence="2">
    <location>
        <begin position="186"/>
        <end position="209"/>
    </location>
</feature>
<feature type="region of interest" description="Disordered" evidence="2">
    <location>
        <begin position="186"/>
        <end position="217"/>
    </location>
</feature>
<organism evidence="4 5">
    <name type="scientific">Halomonas nitroreducens</name>
    <dbReference type="NCBI Taxonomy" id="447425"/>
    <lineage>
        <taxon>Bacteria</taxon>
        <taxon>Pseudomonadati</taxon>
        <taxon>Pseudomonadota</taxon>
        <taxon>Gammaproteobacteria</taxon>
        <taxon>Oceanospirillales</taxon>
        <taxon>Halomonadaceae</taxon>
        <taxon>Halomonas</taxon>
    </lineage>
</organism>
<comment type="caution">
    <text evidence="4">The sequence shown here is derived from an EMBL/GenBank/DDBJ whole genome shotgun (WGS) entry which is preliminary data.</text>
</comment>
<dbReference type="OrthoDB" id="6169202at2"/>
<evidence type="ECO:0000313" key="5">
    <source>
        <dbReference type="Proteomes" id="UP000267400"/>
    </source>
</evidence>
<keyword evidence="1" id="KW-0175">Coiled coil</keyword>
<evidence type="ECO:0008006" key="6">
    <source>
        <dbReference type="Google" id="ProtNLM"/>
    </source>
</evidence>
<gene>
    <name evidence="4" type="ORF">EKG36_01015</name>
</gene>
<evidence type="ECO:0000313" key="4">
    <source>
        <dbReference type="EMBL" id="RTR07069.1"/>
    </source>
</evidence>